<keyword evidence="1" id="KW-1185">Reference proteome</keyword>
<reference evidence="2" key="1">
    <citation type="submission" date="2025-08" db="UniProtKB">
        <authorList>
            <consortium name="RefSeq"/>
        </authorList>
    </citation>
    <scope>IDENTIFICATION</scope>
</reference>
<sequence length="481" mass="55058">MPRMSKTPEQSQEKSGYLEDHSPENRCEGSEGHSVTELLHTVKEVSKMSIAHEIVVNQNFRVEEKILPPNSPEGKLTEKMYDAFWDHLREQLSSLPPDFTSALQLLKDVKEALLSLLLPRQIRLKNEIEENLDMDLLKQESEHGALDVNRLSNYILNLMIQLCAPIRDAAVKKLKDVTDPVLLLKGIFHVLGQMRVDMINYTIQNLRPYLQEHSIEYERAKFQELLNKKPSLLDHTTKWLNKATADVTASLSGFESTSSTSNSFETPTLTMVLYQGYLNLLLWDAEDDEFPETLLMDRGRLKEMAFQLEQLTVLASVLLVARSFSGNVLFNSPTFVDKLKSITKVLTQDFNSRPEEAMLSVSEQLSQEIHQGLEDMGLTPLSSDNTTSLIGQLKNIVKKDNCVRTVIDQRIRLFLKSCFIRGIQESLLDFPGGLILIKEELEELARRFVNLMYRNQQVFSPYYVEIFKNINHPVQDSGREL</sequence>
<organism evidence="1 2">
    <name type="scientific">Echinops telfairi</name>
    <name type="common">Lesser hedgehog tenrec</name>
    <dbReference type="NCBI Taxonomy" id="9371"/>
    <lineage>
        <taxon>Eukaryota</taxon>
        <taxon>Metazoa</taxon>
        <taxon>Chordata</taxon>
        <taxon>Craniata</taxon>
        <taxon>Vertebrata</taxon>
        <taxon>Euteleostomi</taxon>
        <taxon>Mammalia</taxon>
        <taxon>Eutheria</taxon>
        <taxon>Afrotheria</taxon>
        <taxon>Tenrecidae</taxon>
        <taxon>Tenrecinae</taxon>
        <taxon>Echinops</taxon>
    </lineage>
</organism>
<gene>
    <name evidence="2" type="primary">LOC101649477</name>
</gene>
<dbReference type="Proteomes" id="UP000694863">
    <property type="component" value="Unplaced"/>
</dbReference>
<proteinExistence type="predicted"/>
<dbReference type="RefSeq" id="XP_045146547.1">
    <property type="nucleotide sequence ID" value="XM_045290612.1"/>
</dbReference>
<accession>A0AC55D484</accession>
<protein>
    <submittedName>
        <fullName evidence="2">T-complex protein 11 X-linked protein 2</fullName>
    </submittedName>
</protein>
<evidence type="ECO:0000313" key="1">
    <source>
        <dbReference type="Proteomes" id="UP000694863"/>
    </source>
</evidence>
<evidence type="ECO:0000313" key="2">
    <source>
        <dbReference type="RefSeq" id="XP_045146547.1"/>
    </source>
</evidence>
<name>A0AC55D484_ECHTE</name>